<protein>
    <recommendedName>
        <fullName evidence="4">Laminin EGF-like domain-containing protein</fullName>
    </recommendedName>
</protein>
<keyword evidence="1" id="KW-0732">Signal</keyword>
<organism evidence="2 3">
    <name type="scientific">Plakobranchus ocellatus</name>
    <dbReference type="NCBI Taxonomy" id="259542"/>
    <lineage>
        <taxon>Eukaryota</taxon>
        <taxon>Metazoa</taxon>
        <taxon>Spiralia</taxon>
        <taxon>Lophotrochozoa</taxon>
        <taxon>Mollusca</taxon>
        <taxon>Gastropoda</taxon>
        <taxon>Heterobranchia</taxon>
        <taxon>Euthyneura</taxon>
        <taxon>Panpulmonata</taxon>
        <taxon>Sacoglossa</taxon>
        <taxon>Placobranchoidea</taxon>
        <taxon>Plakobranchidae</taxon>
        <taxon>Plakobranchus</taxon>
    </lineage>
</organism>
<sequence length="86" mass="9651">MPHMLRCPVVVNTKLLILFSSCQSGYFGDQCKQACSPNCHDETGYCNLCPPGKTGDYCDIGSYQLMGKMKALKIYHVYAQTTRVYD</sequence>
<reference evidence="2 3" key="1">
    <citation type="journal article" date="2021" name="Elife">
        <title>Chloroplast acquisition without the gene transfer in kleptoplastic sea slugs, Plakobranchus ocellatus.</title>
        <authorList>
            <person name="Maeda T."/>
            <person name="Takahashi S."/>
            <person name="Yoshida T."/>
            <person name="Shimamura S."/>
            <person name="Takaki Y."/>
            <person name="Nagai Y."/>
            <person name="Toyoda A."/>
            <person name="Suzuki Y."/>
            <person name="Arimoto A."/>
            <person name="Ishii H."/>
            <person name="Satoh N."/>
            <person name="Nishiyama T."/>
            <person name="Hasebe M."/>
            <person name="Maruyama T."/>
            <person name="Minagawa J."/>
            <person name="Obokata J."/>
            <person name="Shigenobu S."/>
        </authorList>
    </citation>
    <scope>NUCLEOTIDE SEQUENCE [LARGE SCALE GENOMIC DNA]</scope>
</reference>
<accession>A0AAV4DAQ1</accession>
<dbReference type="Gene3D" id="2.170.300.10">
    <property type="entry name" value="Tie2 ligand-binding domain superfamily"/>
    <property type="match status" value="1"/>
</dbReference>
<keyword evidence="3" id="KW-1185">Reference proteome</keyword>
<gene>
    <name evidence="2" type="ORF">PoB_006764100</name>
</gene>
<dbReference type="EMBL" id="BLXT01007673">
    <property type="protein sequence ID" value="GFO41136.1"/>
    <property type="molecule type" value="Genomic_DNA"/>
</dbReference>
<evidence type="ECO:0000313" key="2">
    <source>
        <dbReference type="EMBL" id="GFO41136.1"/>
    </source>
</evidence>
<evidence type="ECO:0000256" key="1">
    <source>
        <dbReference type="SAM" id="SignalP"/>
    </source>
</evidence>
<feature type="signal peptide" evidence="1">
    <location>
        <begin position="1"/>
        <end position="24"/>
    </location>
</feature>
<dbReference type="Proteomes" id="UP000735302">
    <property type="component" value="Unassembled WGS sequence"/>
</dbReference>
<feature type="chain" id="PRO_5043640867" description="Laminin EGF-like domain-containing protein" evidence="1">
    <location>
        <begin position="25"/>
        <end position="86"/>
    </location>
</feature>
<evidence type="ECO:0000313" key="3">
    <source>
        <dbReference type="Proteomes" id="UP000735302"/>
    </source>
</evidence>
<name>A0AAV4DAQ1_9GAST</name>
<proteinExistence type="predicted"/>
<dbReference type="AlphaFoldDB" id="A0AAV4DAQ1"/>
<comment type="caution">
    <text evidence="2">The sequence shown here is derived from an EMBL/GenBank/DDBJ whole genome shotgun (WGS) entry which is preliminary data.</text>
</comment>
<evidence type="ECO:0008006" key="4">
    <source>
        <dbReference type="Google" id="ProtNLM"/>
    </source>
</evidence>